<keyword evidence="5 12" id="KW-0067">ATP-binding</keyword>
<dbReference type="Proteomes" id="UP000196230">
    <property type="component" value="Unassembled WGS sequence"/>
</dbReference>
<dbReference type="PANTHER" id="PTHR12592:SF0">
    <property type="entry name" value="ATP-DEPENDENT (S)-NAD(P)H-HYDRATE DEHYDRATASE"/>
    <property type="match status" value="1"/>
</dbReference>
<feature type="binding site" evidence="12">
    <location>
        <position position="449"/>
    </location>
    <ligand>
        <name>(6S)-NADPHX</name>
        <dbReference type="ChEBI" id="CHEBI:64076"/>
    </ligand>
</feature>
<feature type="domain" description="YjeF C-terminal" evidence="14">
    <location>
        <begin position="225"/>
        <end position="534"/>
    </location>
</feature>
<dbReference type="Gene3D" id="3.40.50.10260">
    <property type="entry name" value="YjeF N-terminal domain"/>
    <property type="match status" value="1"/>
</dbReference>
<feature type="binding site" evidence="12">
    <location>
        <position position="371"/>
    </location>
    <ligand>
        <name>(6S)-NADPHX</name>
        <dbReference type="ChEBI" id="CHEBI:64076"/>
    </ligand>
</feature>
<keyword evidence="7 12" id="KW-0520">NAD</keyword>
<comment type="cofactor">
    <cofactor evidence="1">
        <name>K(+)</name>
        <dbReference type="ChEBI" id="CHEBI:29103"/>
    </cofactor>
</comment>
<dbReference type="InterPro" id="IPR000631">
    <property type="entry name" value="CARKD"/>
</dbReference>
<protein>
    <recommendedName>
        <fullName evidence="12">ADP-dependent (S)-NAD(P)H-hydrate dehydratase</fullName>
        <ecNumber evidence="12">4.2.1.136</ecNumber>
    </recommendedName>
    <alternativeName>
        <fullName evidence="12">ADP-dependent NAD(P)HX dehydratase</fullName>
    </alternativeName>
</protein>
<accession>A0A1R4IK48</accession>
<comment type="similarity">
    <text evidence="2">In the N-terminal section; belongs to the NnrE/AIBP family.</text>
</comment>
<reference evidence="16 17" key="1">
    <citation type="submission" date="2017-02" db="EMBL/GenBank/DDBJ databases">
        <authorList>
            <person name="Peterson S.W."/>
        </authorList>
    </citation>
    <scope>NUCLEOTIDE SEQUENCE [LARGE SCALE GENOMIC DNA]</scope>
    <source>
        <strain evidence="16 17">2B3F</strain>
    </source>
</reference>
<feature type="region of interest" description="Disordered" evidence="13">
    <location>
        <begin position="470"/>
        <end position="490"/>
    </location>
</feature>
<dbReference type="GO" id="GO:0005524">
    <property type="term" value="F:ATP binding"/>
    <property type="evidence" value="ECO:0007669"/>
    <property type="project" value="UniProtKB-KW"/>
</dbReference>
<dbReference type="SUPFAM" id="SSF64153">
    <property type="entry name" value="YjeF N-terminal domain-like"/>
    <property type="match status" value="1"/>
</dbReference>
<comment type="similarity">
    <text evidence="3">In the C-terminal section; belongs to the NnrD/CARKD family.</text>
</comment>
<dbReference type="PROSITE" id="PS01050">
    <property type="entry name" value="YJEF_C_2"/>
    <property type="match status" value="1"/>
</dbReference>
<dbReference type="InterPro" id="IPR036652">
    <property type="entry name" value="YjeF_N_dom_sf"/>
</dbReference>
<evidence type="ECO:0000256" key="9">
    <source>
        <dbReference type="ARBA" id="ARBA00025153"/>
    </source>
</evidence>
<dbReference type="Pfam" id="PF03853">
    <property type="entry name" value="YjeF_N"/>
    <property type="match status" value="1"/>
</dbReference>
<feature type="region of interest" description="Disordered" evidence="13">
    <location>
        <begin position="542"/>
        <end position="574"/>
    </location>
</feature>
<comment type="function">
    <text evidence="9">Bifunctional enzyme that catalyzes the epimerization of the S- and R-forms of NAD(P)HX and the dehydration of the S-form of NAD(P)HX at the expense of ADP, which is converted to AMP. This allows the repair of both epimers of NAD(P)HX, a damaged form of NAD(P)H that is a result of enzymatic or heat-dependent hydration.</text>
</comment>
<dbReference type="GO" id="GO:0110051">
    <property type="term" value="P:metabolite repair"/>
    <property type="evidence" value="ECO:0007669"/>
    <property type="project" value="TreeGrafter"/>
</dbReference>
<keyword evidence="6 12" id="KW-0521">NADP</keyword>
<dbReference type="GO" id="GO:0052856">
    <property type="term" value="F:NAD(P)HX epimerase activity"/>
    <property type="evidence" value="ECO:0007669"/>
    <property type="project" value="TreeGrafter"/>
</dbReference>
<keyword evidence="8 12" id="KW-0456">Lyase</keyword>
<dbReference type="GO" id="GO:0046496">
    <property type="term" value="P:nicotinamide nucleotide metabolic process"/>
    <property type="evidence" value="ECO:0007669"/>
    <property type="project" value="UniProtKB-UniRule"/>
</dbReference>
<feature type="compositionally biased region" description="Polar residues" evidence="13">
    <location>
        <begin position="553"/>
        <end position="562"/>
    </location>
</feature>
<evidence type="ECO:0000256" key="2">
    <source>
        <dbReference type="ARBA" id="ARBA00006001"/>
    </source>
</evidence>
<evidence type="ECO:0000256" key="4">
    <source>
        <dbReference type="ARBA" id="ARBA00022741"/>
    </source>
</evidence>
<evidence type="ECO:0000256" key="1">
    <source>
        <dbReference type="ARBA" id="ARBA00001958"/>
    </source>
</evidence>
<evidence type="ECO:0000313" key="16">
    <source>
        <dbReference type="EMBL" id="SJN20055.1"/>
    </source>
</evidence>
<comment type="similarity">
    <text evidence="12">Belongs to the NnrD/CARKD family.</text>
</comment>
<gene>
    <name evidence="12" type="primary">nnrD</name>
    <name evidence="16" type="ORF">FM125_02905</name>
</gene>
<name>A0A1R4IK48_9MICC</name>
<dbReference type="Pfam" id="PF01256">
    <property type="entry name" value="Carb_kinase"/>
    <property type="match status" value="1"/>
</dbReference>
<feature type="binding site" evidence="12">
    <location>
        <position position="315"/>
    </location>
    <ligand>
        <name>(6S)-NADPHX</name>
        <dbReference type="ChEBI" id="CHEBI:64076"/>
    </ligand>
</feature>
<sequence>MSALDSFAVSGAAVRAAERPLLDAGRGDELMRRAAWALAGHVLDVLRERTGRVAGTVVAALVGSGNNGGDALWALAFLRRRGVACTAVPTSRDEHGTPRLHVAGAAALRAAGGRFADALPADADVVVDGILGTGTTGEVVLPSPARAVPAGAAVVACDVPTGVDADTGDVAGEVLAASSTVTFGALKNGLLVGPGAAASGDVHVVDIGLGPHLPTEPRERLELMDAPRAAALVPAPAADAHKYRRGLACVAAGSPRYPGAALLCAGGALAAGAGMVHLAAPDAVRAACLTVWPEAVGGTEPSAAERTHAWVVGPGLDTDAAAGSRLDAVLDAAVQRRGGAVVLDASALELVTAEDLHRLRAAGVQAVLTPHAGEWARLGSRLGRQTEATCEAEASGRRRGPGQDLRDFAEATGAVILLKGPQTLVASPSGALWCVREGGPELAVAGSGDVLSGVLGAVLAAAVARAERAAEASSGPSRQGASGPDTAPVDGDRAAALAAAGAWLHAAGAAGLQQQTLVRASQLHEAVAALLGRMWRPALTARRTGPPAAGLFESTSTRSDTAPQRPGRPPALRP</sequence>
<dbReference type="AlphaFoldDB" id="A0A1R4IK48"/>
<dbReference type="InterPro" id="IPR004443">
    <property type="entry name" value="YjeF_N_dom"/>
</dbReference>
<feature type="binding site" evidence="12">
    <location>
        <position position="260"/>
    </location>
    <ligand>
        <name>(6S)-NADPHX</name>
        <dbReference type="ChEBI" id="CHEBI:64076"/>
    </ligand>
</feature>
<evidence type="ECO:0000256" key="12">
    <source>
        <dbReference type="HAMAP-Rule" id="MF_01965"/>
    </source>
</evidence>
<comment type="function">
    <text evidence="12">Catalyzes the dehydration of the S-form of NAD(P)HX at the expense of ADP, which is converted to AMP. Together with NAD(P)HX epimerase, which catalyzes the epimerization of the S- and R-forms, the enzyme allows the repair of both epimers of NAD(P)HX, a damaged form of NAD(P)H that is a result of enzymatic or heat-dependent hydration.</text>
</comment>
<evidence type="ECO:0000256" key="8">
    <source>
        <dbReference type="ARBA" id="ARBA00023239"/>
    </source>
</evidence>
<comment type="catalytic activity">
    <reaction evidence="10 12">
        <text>(6S)-NADHX + ADP = AMP + phosphate + NADH + H(+)</text>
        <dbReference type="Rhea" id="RHEA:32223"/>
        <dbReference type="ChEBI" id="CHEBI:15378"/>
        <dbReference type="ChEBI" id="CHEBI:43474"/>
        <dbReference type="ChEBI" id="CHEBI:57945"/>
        <dbReference type="ChEBI" id="CHEBI:64074"/>
        <dbReference type="ChEBI" id="CHEBI:456215"/>
        <dbReference type="ChEBI" id="CHEBI:456216"/>
        <dbReference type="EC" id="4.2.1.136"/>
    </reaction>
</comment>
<comment type="cofactor">
    <cofactor evidence="12">
        <name>Mg(2+)</name>
        <dbReference type="ChEBI" id="CHEBI:18420"/>
    </cofactor>
</comment>
<proteinExistence type="inferred from homology"/>
<evidence type="ECO:0000256" key="13">
    <source>
        <dbReference type="SAM" id="MobiDB-lite"/>
    </source>
</evidence>
<dbReference type="HAMAP" id="MF_01965">
    <property type="entry name" value="NADHX_dehydratase"/>
    <property type="match status" value="1"/>
</dbReference>
<evidence type="ECO:0000259" key="15">
    <source>
        <dbReference type="PROSITE" id="PS51385"/>
    </source>
</evidence>
<evidence type="ECO:0000256" key="10">
    <source>
        <dbReference type="ARBA" id="ARBA00048238"/>
    </source>
</evidence>
<dbReference type="PROSITE" id="PS51383">
    <property type="entry name" value="YJEF_C_3"/>
    <property type="match status" value="1"/>
</dbReference>
<comment type="catalytic activity">
    <reaction evidence="11 12">
        <text>(6S)-NADPHX + ADP = AMP + phosphate + NADPH + H(+)</text>
        <dbReference type="Rhea" id="RHEA:32235"/>
        <dbReference type="ChEBI" id="CHEBI:15378"/>
        <dbReference type="ChEBI" id="CHEBI:43474"/>
        <dbReference type="ChEBI" id="CHEBI:57783"/>
        <dbReference type="ChEBI" id="CHEBI:64076"/>
        <dbReference type="ChEBI" id="CHEBI:456215"/>
        <dbReference type="ChEBI" id="CHEBI:456216"/>
        <dbReference type="EC" id="4.2.1.136"/>
    </reaction>
</comment>
<feature type="binding site" evidence="12">
    <location>
        <begin position="419"/>
        <end position="423"/>
    </location>
    <ligand>
        <name>AMP</name>
        <dbReference type="ChEBI" id="CHEBI:456215"/>
    </ligand>
</feature>
<dbReference type="InterPro" id="IPR029056">
    <property type="entry name" value="Ribokinase-like"/>
</dbReference>
<dbReference type="InterPro" id="IPR017953">
    <property type="entry name" value="Carbohydrate_kinase_pred_CS"/>
</dbReference>
<evidence type="ECO:0000256" key="6">
    <source>
        <dbReference type="ARBA" id="ARBA00022857"/>
    </source>
</evidence>
<feature type="binding site" evidence="12">
    <location>
        <position position="448"/>
    </location>
    <ligand>
        <name>AMP</name>
        <dbReference type="ChEBI" id="CHEBI:456215"/>
    </ligand>
</feature>
<evidence type="ECO:0000256" key="3">
    <source>
        <dbReference type="ARBA" id="ARBA00009524"/>
    </source>
</evidence>
<evidence type="ECO:0000256" key="11">
    <source>
        <dbReference type="ARBA" id="ARBA00049209"/>
    </source>
</evidence>
<dbReference type="EMBL" id="FUKP01000018">
    <property type="protein sequence ID" value="SJN20055.1"/>
    <property type="molecule type" value="Genomic_DNA"/>
</dbReference>
<dbReference type="EC" id="4.2.1.136" evidence="12"/>
<dbReference type="PROSITE" id="PS51385">
    <property type="entry name" value="YJEF_N"/>
    <property type="match status" value="1"/>
</dbReference>
<organism evidence="16 17">
    <name type="scientific">Micrococcus lylae</name>
    <dbReference type="NCBI Taxonomy" id="1273"/>
    <lineage>
        <taxon>Bacteria</taxon>
        <taxon>Bacillati</taxon>
        <taxon>Actinomycetota</taxon>
        <taxon>Actinomycetes</taxon>
        <taxon>Micrococcales</taxon>
        <taxon>Micrococcaceae</taxon>
        <taxon>Micrococcus</taxon>
    </lineage>
</organism>
<feature type="domain" description="YjeF N-terminal" evidence="15">
    <location>
        <begin position="14"/>
        <end position="215"/>
    </location>
</feature>
<evidence type="ECO:0000313" key="17">
    <source>
        <dbReference type="Proteomes" id="UP000196230"/>
    </source>
</evidence>
<dbReference type="SUPFAM" id="SSF53613">
    <property type="entry name" value="Ribokinase-like"/>
    <property type="match status" value="1"/>
</dbReference>
<dbReference type="PANTHER" id="PTHR12592">
    <property type="entry name" value="ATP-DEPENDENT (S)-NAD(P)H-HYDRATE DEHYDRATASE FAMILY MEMBER"/>
    <property type="match status" value="1"/>
</dbReference>
<dbReference type="NCBIfam" id="TIGR00196">
    <property type="entry name" value="yjeF_cterm"/>
    <property type="match status" value="1"/>
</dbReference>
<dbReference type="Gene3D" id="3.40.1190.20">
    <property type="match status" value="1"/>
</dbReference>
<evidence type="ECO:0000259" key="14">
    <source>
        <dbReference type="PROSITE" id="PS51383"/>
    </source>
</evidence>
<dbReference type="GO" id="GO:0052855">
    <property type="term" value="F:ADP-dependent NAD(P)H-hydrate dehydratase activity"/>
    <property type="evidence" value="ECO:0007669"/>
    <property type="project" value="UniProtKB-UniRule"/>
</dbReference>
<dbReference type="RefSeq" id="WP_087133597.1">
    <property type="nucleotide sequence ID" value="NZ_FUKP01000018.1"/>
</dbReference>
<evidence type="ECO:0000256" key="5">
    <source>
        <dbReference type="ARBA" id="ARBA00022840"/>
    </source>
</evidence>
<dbReference type="CDD" id="cd01171">
    <property type="entry name" value="YXKO-related"/>
    <property type="match status" value="1"/>
</dbReference>
<comment type="subunit">
    <text evidence="12">Homotetramer.</text>
</comment>
<evidence type="ECO:0000256" key="7">
    <source>
        <dbReference type="ARBA" id="ARBA00023027"/>
    </source>
</evidence>
<keyword evidence="4 12" id="KW-0547">Nucleotide-binding</keyword>